<evidence type="ECO:0000256" key="1">
    <source>
        <dbReference type="SAM" id="Phobius"/>
    </source>
</evidence>
<dbReference type="EMBL" id="CP036498">
    <property type="protein sequence ID" value="QUS38062.1"/>
    <property type="molecule type" value="Genomic_DNA"/>
</dbReference>
<dbReference type="PANTHER" id="PTHR37314">
    <property type="entry name" value="SLR0142 PROTEIN"/>
    <property type="match status" value="1"/>
</dbReference>
<accession>A0ABX8A4D2</accession>
<dbReference type="Proteomes" id="UP000682843">
    <property type="component" value="Chromosome"/>
</dbReference>
<dbReference type="InterPro" id="IPR010699">
    <property type="entry name" value="DUF1275"/>
</dbReference>
<dbReference type="Pfam" id="PF06912">
    <property type="entry name" value="DUF1275"/>
    <property type="match status" value="1"/>
</dbReference>
<feature type="transmembrane region" description="Helical" evidence="1">
    <location>
        <begin position="178"/>
        <end position="198"/>
    </location>
</feature>
<feature type="transmembrane region" description="Helical" evidence="1">
    <location>
        <begin position="81"/>
        <end position="105"/>
    </location>
</feature>
<protein>
    <submittedName>
        <fullName evidence="2">DUF1275 domain-containing protein</fullName>
    </submittedName>
</protein>
<proteinExistence type="predicted"/>
<dbReference type="RefSeq" id="WP_211911596.1">
    <property type="nucleotide sequence ID" value="NZ_CP036498.1"/>
</dbReference>
<evidence type="ECO:0000313" key="3">
    <source>
        <dbReference type="Proteomes" id="UP000682843"/>
    </source>
</evidence>
<gene>
    <name evidence="2" type="ORF">RPMA_03735</name>
</gene>
<reference evidence="2 3" key="1">
    <citation type="submission" date="2019-02" db="EMBL/GenBank/DDBJ databases">
        <title>Emended description of the genus Rhodopseudomonas and description of Rhodopseudomonas albus sp. nov., a non-phototrophic, heavy-metal-tolerant bacterium isolated from garden soil.</title>
        <authorList>
            <person name="Bao Z."/>
            <person name="Cao W.W."/>
            <person name="Sato Y."/>
            <person name="Nishizawa T."/>
            <person name="Zhao J."/>
            <person name="Guo Y."/>
            <person name="Ohta H."/>
        </authorList>
    </citation>
    <scope>NUCLEOTIDE SEQUENCE [LARGE SCALE GENOMIC DNA]</scope>
    <source>
        <strain evidence="2 3">SK50-23</strain>
    </source>
</reference>
<name>A0ABX8A4D2_9BRAD</name>
<evidence type="ECO:0000313" key="2">
    <source>
        <dbReference type="EMBL" id="QUS38062.1"/>
    </source>
</evidence>
<dbReference type="PANTHER" id="PTHR37314:SF5">
    <property type="entry name" value="SLR0142 PROTEIN"/>
    <property type="match status" value="1"/>
</dbReference>
<keyword evidence="1" id="KW-0472">Membrane</keyword>
<organism evidence="2 3">
    <name type="scientific">Tardiphaga alba</name>
    <dbReference type="NCBI Taxonomy" id="340268"/>
    <lineage>
        <taxon>Bacteria</taxon>
        <taxon>Pseudomonadati</taxon>
        <taxon>Pseudomonadota</taxon>
        <taxon>Alphaproteobacteria</taxon>
        <taxon>Hyphomicrobiales</taxon>
        <taxon>Nitrobacteraceae</taxon>
        <taxon>Tardiphaga</taxon>
    </lineage>
</organism>
<feature type="transmembrane region" description="Helical" evidence="1">
    <location>
        <begin position="21"/>
        <end position="44"/>
    </location>
</feature>
<keyword evidence="1" id="KW-0812">Transmembrane</keyword>
<sequence length="240" mass="24983">MKLSLTGLLSYNGGYTDTAGFLAFQGLFTAHVTGNFVTIGSALALGTSGVLTKLLALPVFCIVVIATRLGGHALSIRGAPVLRYMLAFKCLLLLVGAVLAITLGPSRDGDSIPALAAGLTLVSAMAVQNAVHRIHLSAAPPTTLMTGTTTQLMIDLADTLFSRDREQLGAIFKRLKSIASAVGFFAIGCATAALLFAAVGSWCFVIPPLLAVSALFFDLRPFQGNVAERDKTTTTVGKPI</sequence>
<keyword evidence="3" id="KW-1185">Reference proteome</keyword>
<feature type="transmembrane region" description="Helical" evidence="1">
    <location>
        <begin position="50"/>
        <end position="69"/>
    </location>
</feature>
<keyword evidence="1" id="KW-1133">Transmembrane helix</keyword>